<keyword evidence="3" id="KW-1185">Reference proteome</keyword>
<feature type="region of interest" description="Disordered" evidence="1">
    <location>
        <begin position="39"/>
        <end position="223"/>
    </location>
</feature>
<reference evidence="2" key="1">
    <citation type="submission" date="2017-08" db="EMBL/GenBank/DDBJ databases">
        <authorList>
            <person name="Polle J.E."/>
            <person name="Barry K."/>
            <person name="Cushman J."/>
            <person name="Schmutz J."/>
            <person name="Tran D."/>
            <person name="Hathwaick L.T."/>
            <person name="Yim W.C."/>
            <person name="Jenkins J."/>
            <person name="Mckie-Krisberg Z.M."/>
            <person name="Prochnik S."/>
            <person name="Lindquist E."/>
            <person name="Dockter R.B."/>
            <person name="Adam C."/>
            <person name="Molina H."/>
            <person name="Bunkerborg J."/>
            <person name="Jin E."/>
            <person name="Buchheim M."/>
            <person name="Magnuson J."/>
        </authorList>
    </citation>
    <scope>NUCLEOTIDE SEQUENCE</scope>
    <source>
        <strain evidence="2">CCAP 19/18</strain>
    </source>
</reference>
<sequence>MASLMLHPPDSQLFLIADHGTWAVTITSCLLSTHLPLPPSSPLLPSPPPLLPPSPVPTPPHQPPPDAPTPPPSLPSSPPPSSPQPPFSPNPPSPFPVLPPSPVPTSPHQPPHNTPLPPPTLPSGPSPPSPQPPSSPLLPSPLPEPPSPKPPSPEPPESSPPPSPLPSPPLQPLSPPPSPLMPDSPLTPTLSLPTPSPEPPPRPPTPDFTNCETPYVIDLPGTTSGNSLRLETVDTCRSRNSHDGVYWDLNGRDYTFYLPPTDGVRLMTVETKETASGRSFDTVLYAFETCDEYHSWNSWRTRDDDDGDGSLSKLEWTMEPGKGMYIVLVGWGYTCGRTDVVFTALIPPPPLPPSPPPPPNPPPVPPYCYADRFQSPTGGYQDYCSINNDPHIYPFRRGPGGAYVYSHLICDIDGDFLIAENDFFIIHGRGKSKPEWRNRGASVVQSVNITYKDPTCGGTIILAGQGVCVFEYCSSYYGCRTYTRENCERWQDPLINSEVTTYSYAMSSGERYLSIYVKTPWTGYDGVCTPFVGCPIGTQVEPPWFWSLFGKRRALLQGSNGTEQFQNGTDAFPVEDVNMVRHVPCTPQAFHCKCKYRHSSP</sequence>
<evidence type="ECO:0000313" key="2">
    <source>
        <dbReference type="EMBL" id="KAF5842827.1"/>
    </source>
</evidence>
<protein>
    <submittedName>
        <fullName evidence="2">Uncharacterized protein</fullName>
    </submittedName>
</protein>
<evidence type="ECO:0000256" key="1">
    <source>
        <dbReference type="SAM" id="MobiDB-lite"/>
    </source>
</evidence>
<feature type="compositionally biased region" description="Low complexity" evidence="1">
    <location>
        <begin position="183"/>
        <end position="193"/>
    </location>
</feature>
<dbReference type="Proteomes" id="UP000815325">
    <property type="component" value="Unassembled WGS sequence"/>
</dbReference>
<gene>
    <name evidence="2" type="ORF">DUNSADRAFT_4711</name>
</gene>
<name>A0ABQ7H7J9_DUNSA</name>
<proteinExistence type="predicted"/>
<evidence type="ECO:0000313" key="3">
    <source>
        <dbReference type="Proteomes" id="UP000815325"/>
    </source>
</evidence>
<feature type="compositionally biased region" description="Pro residues" evidence="1">
    <location>
        <begin position="39"/>
        <end position="182"/>
    </location>
</feature>
<feature type="compositionally biased region" description="Pro residues" evidence="1">
    <location>
        <begin position="194"/>
        <end position="206"/>
    </location>
</feature>
<dbReference type="EMBL" id="MU069454">
    <property type="protein sequence ID" value="KAF5842827.1"/>
    <property type="molecule type" value="Genomic_DNA"/>
</dbReference>
<organism evidence="2 3">
    <name type="scientific">Dunaliella salina</name>
    <name type="common">Green alga</name>
    <name type="synonym">Protococcus salinus</name>
    <dbReference type="NCBI Taxonomy" id="3046"/>
    <lineage>
        <taxon>Eukaryota</taxon>
        <taxon>Viridiplantae</taxon>
        <taxon>Chlorophyta</taxon>
        <taxon>core chlorophytes</taxon>
        <taxon>Chlorophyceae</taxon>
        <taxon>CS clade</taxon>
        <taxon>Chlamydomonadales</taxon>
        <taxon>Dunaliellaceae</taxon>
        <taxon>Dunaliella</taxon>
    </lineage>
</organism>
<accession>A0ABQ7H7J9</accession>
<comment type="caution">
    <text evidence="2">The sequence shown here is derived from an EMBL/GenBank/DDBJ whole genome shotgun (WGS) entry which is preliminary data.</text>
</comment>